<gene>
    <name evidence="1" type="ORF">Acr_25g0006320</name>
</gene>
<evidence type="ECO:0000313" key="1">
    <source>
        <dbReference type="EMBL" id="GFZ16223.1"/>
    </source>
</evidence>
<dbReference type="OrthoDB" id="1660894at2759"/>
<comment type="caution">
    <text evidence="1">The sequence shown here is derived from an EMBL/GenBank/DDBJ whole genome shotgun (WGS) entry which is preliminary data.</text>
</comment>
<sequence length="142" mass="16222">MEDNSKSPESDFSGNIAGEIRSLLAVSDDEDGGEWLSEVPIKEERVEELMQELLKEMNKSSPSSHHRRTILRGYFRHLTLSEATKRVVGPHFQTLLPRGWPAWRATWKAASACMALRVPEMGLRWWREVEVGSFWGGENGRL</sequence>
<proteinExistence type="predicted"/>
<name>A0A7J0GZH3_9ERIC</name>
<reference evidence="1 2" key="1">
    <citation type="submission" date="2019-07" db="EMBL/GenBank/DDBJ databases">
        <title>De Novo Assembly of kiwifruit Actinidia rufa.</title>
        <authorList>
            <person name="Sugita-Konishi S."/>
            <person name="Sato K."/>
            <person name="Mori E."/>
            <person name="Abe Y."/>
            <person name="Kisaki G."/>
            <person name="Hamano K."/>
            <person name="Suezawa K."/>
            <person name="Otani M."/>
            <person name="Fukuda T."/>
            <person name="Manabe T."/>
            <person name="Gomi K."/>
            <person name="Tabuchi M."/>
            <person name="Akimitsu K."/>
            <person name="Kataoka I."/>
        </authorList>
    </citation>
    <scope>NUCLEOTIDE SEQUENCE [LARGE SCALE GENOMIC DNA]</scope>
    <source>
        <strain evidence="2">cv. Fuchu</strain>
    </source>
</reference>
<organism evidence="1 2">
    <name type="scientific">Actinidia rufa</name>
    <dbReference type="NCBI Taxonomy" id="165716"/>
    <lineage>
        <taxon>Eukaryota</taxon>
        <taxon>Viridiplantae</taxon>
        <taxon>Streptophyta</taxon>
        <taxon>Embryophyta</taxon>
        <taxon>Tracheophyta</taxon>
        <taxon>Spermatophyta</taxon>
        <taxon>Magnoliopsida</taxon>
        <taxon>eudicotyledons</taxon>
        <taxon>Gunneridae</taxon>
        <taxon>Pentapetalae</taxon>
        <taxon>asterids</taxon>
        <taxon>Ericales</taxon>
        <taxon>Actinidiaceae</taxon>
        <taxon>Actinidia</taxon>
    </lineage>
</organism>
<dbReference type="AlphaFoldDB" id="A0A7J0GZH3"/>
<accession>A0A7J0GZH3</accession>
<protein>
    <submittedName>
        <fullName evidence="1">Uncharacterized protein</fullName>
    </submittedName>
</protein>
<keyword evidence="2" id="KW-1185">Reference proteome</keyword>
<evidence type="ECO:0000313" key="2">
    <source>
        <dbReference type="Proteomes" id="UP000585474"/>
    </source>
</evidence>
<dbReference type="EMBL" id="BJWL01000025">
    <property type="protein sequence ID" value="GFZ16223.1"/>
    <property type="molecule type" value="Genomic_DNA"/>
</dbReference>
<dbReference type="Proteomes" id="UP000585474">
    <property type="component" value="Unassembled WGS sequence"/>
</dbReference>